<keyword evidence="3" id="KW-0815">Transposition</keyword>
<dbReference type="GO" id="GO:0004803">
    <property type="term" value="F:transposase activity"/>
    <property type="evidence" value="ECO:0007669"/>
    <property type="project" value="InterPro"/>
</dbReference>
<dbReference type="Proteomes" id="UP000469949">
    <property type="component" value="Unassembled WGS sequence"/>
</dbReference>
<comment type="similarity">
    <text evidence="2">Belongs to the transposase mutator family.</text>
</comment>
<protein>
    <submittedName>
        <fullName evidence="6">Transposase mutator type</fullName>
    </submittedName>
</protein>
<comment type="function">
    <text evidence="1">Required for the transposition of the insertion element.</text>
</comment>
<evidence type="ECO:0000256" key="2">
    <source>
        <dbReference type="ARBA" id="ARBA00010961"/>
    </source>
</evidence>
<dbReference type="AlphaFoldDB" id="A0A833J527"/>
<keyword evidence="4" id="KW-0238">DNA-binding</keyword>
<evidence type="ECO:0000256" key="3">
    <source>
        <dbReference type="ARBA" id="ARBA00022578"/>
    </source>
</evidence>
<organism evidence="6 7">
    <name type="scientific">Methylorubrum populi</name>
    <dbReference type="NCBI Taxonomy" id="223967"/>
    <lineage>
        <taxon>Bacteria</taxon>
        <taxon>Pseudomonadati</taxon>
        <taxon>Pseudomonadota</taxon>
        <taxon>Alphaproteobacteria</taxon>
        <taxon>Hyphomicrobiales</taxon>
        <taxon>Methylobacteriaceae</taxon>
        <taxon>Methylorubrum</taxon>
    </lineage>
</organism>
<proteinExistence type="inferred from homology"/>
<gene>
    <name evidence="6" type="ORF">F8B43_3735</name>
</gene>
<evidence type="ECO:0000256" key="1">
    <source>
        <dbReference type="ARBA" id="ARBA00002190"/>
    </source>
</evidence>
<comment type="caution">
    <text evidence="6">The sequence shown here is derived from an EMBL/GenBank/DDBJ whole genome shotgun (WGS) entry which is preliminary data.</text>
</comment>
<reference evidence="6 7" key="1">
    <citation type="submission" date="2019-10" db="EMBL/GenBank/DDBJ databases">
        <title>Draft Genome Sequence of the Caffeine Degrading Methylotroph Methylorubrum populi PINKEL.</title>
        <authorList>
            <person name="Dawson S.C."/>
            <person name="Zhang X."/>
            <person name="Wright M.E."/>
            <person name="Sharma G."/>
            <person name="Langner J.T."/>
            <person name="Ditty J.L."/>
            <person name="Subuyuj G.A."/>
        </authorList>
    </citation>
    <scope>NUCLEOTIDE SEQUENCE [LARGE SCALE GENOMIC DNA]</scope>
    <source>
        <strain evidence="6 7">Pinkel</strain>
    </source>
</reference>
<keyword evidence="5" id="KW-0233">DNA recombination</keyword>
<name>A0A833J527_9HYPH</name>
<dbReference type="Pfam" id="PF00872">
    <property type="entry name" value="Transposase_mut"/>
    <property type="match status" value="1"/>
</dbReference>
<evidence type="ECO:0000313" key="7">
    <source>
        <dbReference type="Proteomes" id="UP000469949"/>
    </source>
</evidence>
<dbReference type="InterPro" id="IPR001207">
    <property type="entry name" value="Transposase_mutator"/>
</dbReference>
<evidence type="ECO:0000313" key="6">
    <source>
        <dbReference type="EMBL" id="KAB7783812.1"/>
    </source>
</evidence>
<dbReference type="GO" id="GO:0003677">
    <property type="term" value="F:DNA binding"/>
    <property type="evidence" value="ECO:0007669"/>
    <property type="project" value="UniProtKB-KW"/>
</dbReference>
<dbReference type="GO" id="GO:0006313">
    <property type="term" value="P:DNA transposition"/>
    <property type="evidence" value="ECO:0007669"/>
    <property type="project" value="InterPro"/>
</dbReference>
<accession>A0A833J527</accession>
<dbReference type="EMBL" id="WEKV01000014">
    <property type="protein sequence ID" value="KAB7783812.1"/>
    <property type="molecule type" value="Genomic_DNA"/>
</dbReference>
<evidence type="ECO:0000256" key="5">
    <source>
        <dbReference type="ARBA" id="ARBA00023172"/>
    </source>
</evidence>
<evidence type="ECO:0000256" key="4">
    <source>
        <dbReference type="ARBA" id="ARBA00023125"/>
    </source>
</evidence>
<sequence length="60" mass="6443">MIQEAYIQGISTRSVDDLVQAMGGTGVSKSQVSRLYLIGHRGALGFGVGRRNPTLPGNRR</sequence>